<accession>A0A8X8LE76</accession>
<dbReference type="Proteomes" id="UP000198711">
    <property type="component" value="Unassembled WGS sequence"/>
</dbReference>
<organism evidence="1 2">
    <name type="scientific">Hydrobacter penzbergensis</name>
    <dbReference type="NCBI Taxonomy" id="1235997"/>
    <lineage>
        <taxon>Bacteria</taxon>
        <taxon>Pseudomonadati</taxon>
        <taxon>Bacteroidota</taxon>
        <taxon>Chitinophagia</taxon>
        <taxon>Chitinophagales</taxon>
        <taxon>Chitinophagaceae</taxon>
        <taxon>Hydrobacter</taxon>
    </lineage>
</organism>
<dbReference type="RefSeq" id="WP_092724124.1">
    <property type="nucleotide sequence ID" value="NZ_FNNO01000009.1"/>
</dbReference>
<gene>
    <name evidence="1" type="ORF">SAMN05444410_109143</name>
</gene>
<keyword evidence="2" id="KW-1185">Reference proteome</keyword>
<sequence>MRLLMISLLCELGITVSAQKNNLVYGYLKDSISAEPVALASVTNMNTGTTVMTNYRGLFKLPVTENQVLSFGAIGYKFDTLRYNDRYISRDTLVILLPVLRRNLGMVTVRATMNRYQVDSMQRRKDFLQDIVNYTIPTIAEANSGAGIALNISRFSRHERNKRKAFAFYESTEKEAYINYRFNEKLVTAYSGLKGDQLYEFMQARRPSYQWLRTHLTEEDLKYYINEQLKFFFKRQ</sequence>
<comment type="caution">
    <text evidence="1">The sequence shown here is derived from an EMBL/GenBank/DDBJ whole genome shotgun (WGS) entry which is preliminary data.</text>
</comment>
<evidence type="ECO:0008006" key="3">
    <source>
        <dbReference type="Google" id="ProtNLM"/>
    </source>
</evidence>
<protein>
    <recommendedName>
        <fullName evidence="3">CarboxypepD_reg-like domain-containing protein</fullName>
    </recommendedName>
</protein>
<evidence type="ECO:0000313" key="1">
    <source>
        <dbReference type="EMBL" id="SDX13615.1"/>
    </source>
</evidence>
<dbReference type="EMBL" id="FNNO01000009">
    <property type="protein sequence ID" value="SDX13615.1"/>
    <property type="molecule type" value="Genomic_DNA"/>
</dbReference>
<dbReference type="AlphaFoldDB" id="A0A8X8LE76"/>
<name>A0A8X8LE76_9BACT</name>
<reference evidence="1 2" key="1">
    <citation type="submission" date="2016-10" db="EMBL/GenBank/DDBJ databases">
        <authorList>
            <person name="Varghese N."/>
            <person name="Submissions S."/>
        </authorList>
    </citation>
    <scope>NUCLEOTIDE SEQUENCE [LARGE SCALE GENOMIC DNA]</scope>
    <source>
        <strain evidence="1 2">DSM 25353</strain>
    </source>
</reference>
<dbReference type="InterPro" id="IPR008969">
    <property type="entry name" value="CarboxyPept-like_regulatory"/>
</dbReference>
<proteinExistence type="predicted"/>
<evidence type="ECO:0000313" key="2">
    <source>
        <dbReference type="Proteomes" id="UP000198711"/>
    </source>
</evidence>
<dbReference type="SUPFAM" id="SSF49464">
    <property type="entry name" value="Carboxypeptidase regulatory domain-like"/>
    <property type="match status" value="1"/>
</dbReference>